<sequence>MSVNFSLFFGNQPTVLIYTRQQNEFPQKEEVQKVCQLYLKLLIVFIKIIKKEIPFDYNQFHSLANKLQIQEIITSIWNQQMIQKIISLQKSLLKISTFCNPNSKIQLVGSDYFINTIPKIFYLLLACIVDSSTSKLIIIKGQTIKNQLKLLKIQGKFNIPKLNHYTRKIQNYLLLICKEIKPQQFCINLEFNDEIFQPFTNIIMPQLHFKYSKKKITK</sequence>
<protein>
    <submittedName>
        <fullName evidence="1">Uncharacterized protein</fullName>
    </submittedName>
</protein>
<gene>
    <name evidence="1" type="ORF">PSON_ATCC_30995.1.T1360008</name>
</gene>
<name>A0A8S1R5S0_9CILI</name>
<accession>A0A8S1R5S0</accession>
<dbReference type="EMBL" id="CAJJDN010000136">
    <property type="protein sequence ID" value="CAD8122020.1"/>
    <property type="molecule type" value="Genomic_DNA"/>
</dbReference>
<reference evidence="1" key="1">
    <citation type="submission" date="2021-01" db="EMBL/GenBank/DDBJ databases">
        <authorList>
            <consortium name="Genoscope - CEA"/>
            <person name="William W."/>
        </authorList>
    </citation>
    <scope>NUCLEOTIDE SEQUENCE</scope>
</reference>
<organism evidence="1 2">
    <name type="scientific">Paramecium sonneborni</name>
    <dbReference type="NCBI Taxonomy" id="65129"/>
    <lineage>
        <taxon>Eukaryota</taxon>
        <taxon>Sar</taxon>
        <taxon>Alveolata</taxon>
        <taxon>Ciliophora</taxon>
        <taxon>Intramacronucleata</taxon>
        <taxon>Oligohymenophorea</taxon>
        <taxon>Peniculida</taxon>
        <taxon>Parameciidae</taxon>
        <taxon>Paramecium</taxon>
    </lineage>
</organism>
<evidence type="ECO:0000313" key="2">
    <source>
        <dbReference type="Proteomes" id="UP000692954"/>
    </source>
</evidence>
<dbReference type="Proteomes" id="UP000692954">
    <property type="component" value="Unassembled WGS sequence"/>
</dbReference>
<keyword evidence="2" id="KW-1185">Reference proteome</keyword>
<dbReference type="AlphaFoldDB" id="A0A8S1R5S0"/>
<evidence type="ECO:0000313" key="1">
    <source>
        <dbReference type="EMBL" id="CAD8122020.1"/>
    </source>
</evidence>
<proteinExistence type="predicted"/>
<comment type="caution">
    <text evidence="1">The sequence shown here is derived from an EMBL/GenBank/DDBJ whole genome shotgun (WGS) entry which is preliminary data.</text>
</comment>